<dbReference type="RefSeq" id="WP_223253550.1">
    <property type="nucleotide sequence ID" value="NZ_JAFCYX010000001.1"/>
</dbReference>
<proteinExistence type="predicted"/>
<dbReference type="Proteomes" id="UP001224516">
    <property type="component" value="Unassembled WGS sequence"/>
</dbReference>
<protein>
    <submittedName>
        <fullName evidence="1">Uncharacterized protein</fullName>
    </submittedName>
</protein>
<keyword evidence="2" id="KW-1185">Reference proteome</keyword>
<evidence type="ECO:0000313" key="2">
    <source>
        <dbReference type="Proteomes" id="UP001224516"/>
    </source>
</evidence>
<comment type="caution">
    <text evidence="1">The sequence shown here is derived from an EMBL/GenBank/DDBJ whole genome shotgun (WGS) entry which is preliminary data.</text>
</comment>
<reference evidence="1 2" key="1">
    <citation type="submission" date="2023-12" db="EMBL/GenBank/DDBJ databases">
        <title>Evaluation and characterization of a potential secondary metabolite violacein from indigenous Chromobacterium amazonense SAM215.</title>
        <authorList>
            <person name="Tarafdar M.R."/>
            <person name="Abedin S.M."/>
            <person name="Atiqua A."/>
            <person name="Saha A."/>
            <person name="Khan S.N."/>
        </authorList>
    </citation>
    <scope>NUCLEOTIDE SEQUENCE [LARGE SCALE GENOMIC DNA]</scope>
    <source>
        <strain evidence="1 2">SAM215</strain>
    </source>
</reference>
<dbReference type="EMBL" id="JAVFJF020000013">
    <property type="protein sequence ID" value="MEJ8674717.1"/>
    <property type="molecule type" value="Genomic_DNA"/>
</dbReference>
<name>A0ABU8V0Q8_9NEIS</name>
<sequence>MMSLETASAAPSISQLLGKLADDGSIALSEIREKANHELSSFAELAQKELNQFDISMPPAISLISGDGFQLKLENAHPHEAEIQNWLQGNLILARKFKEVEVLFEFVRAAESAGEIFPESCNFHIGLTSAGPIAYFEDHHSQ</sequence>
<gene>
    <name evidence="1" type="ORF">QCL97_008275</name>
</gene>
<accession>A0ABU8V0Q8</accession>
<evidence type="ECO:0000313" key="1">
    <source>
        <dbReference type="EMBL" id="MEJ8674717.1"/>
    </source>
</evidence>
<organism evidence="1 2">
    <name type="scientific">Chromobacterium amazonense</name>
    <dbReference type="NCBI Taxonomy" id="1382803"/>
    <lineage>
        <taxon>Bacteria</taxon>
        <taxon>Pseudomonadati</taxon>
        <taxon>Pseudomonadota</taxon>
        <taxon>Betaproteobacteria</taxon>
        <taxon>Neisseriales</taxon>
        <taxon>Chromobacteriaceae</taxon>
        <taxon>Chromobacterium</taxon>
    </lineage>
</organism>